<evidence type="ECO:0000256" key="2">
    <source>
        <dbReference type="ARBA" id="ARBA00022690"/>
    </source>
</evidence>
<evidence type="ECO:0000313" key="4">
    <source>
        <dbReference type="EMBL" id="GFP85187.1"/>
    </source>
</evidence>
<dbReference type="EMBL" id="BMAC01000101">
    <property type="protein sequence ID" value="GFP85187.1"/>
    <property type="molecule type" value="Genomic_DNA"/>
</dbReference>
<dbReference type="Gene3D" id="3.30.10.10">
    <property type="entry name" value="Trypsin Inhibitor V, subunit A"/>
    <property type="match status" value="1"/>
</dbReference>
<dbReference type="Pfam" id="PF00280">
    <property type="entry name" value="potato_inhibit"/>
    <property type="match status" value="1"/>
</dbReference>
<evidence type="ECO:0000313" key="5">
    <source>
        <dbReference type="Proteomes" id="UP000653305"/>
    </source>
</evidence>
<dbReference type="PANTHER" id="PTHR33091">
    <property type="entry name" value="PROTEIN, PUTATIVE, EXPRESSED-RELATED"/>
    <property type="match status" value="1"/>
</dbReference>
<organism evidence="4 5">
    <name type="scientific">Phtheirospermum japonicum</name>
    <dbReference type="NCBI Taxonomy" id="374723"/>
    <lineage>
        <taxon>Eukaryota</taxon>
        <taxon>Viridiplantae</taxon>
        <taxon>Streptophyta</taxon>
        <taxon>Embryophyta</taxon>
        <taxon>Tracheophyta</taxon>
        <taxon>Spermatophyta</taxon>
        <taxon>Magnoliopsida</taxon>
        <taxon>eudicotyledons</taxon>
        <taxon>Gunneridae</taxon>
        <taxon>Pentapetalae</taxon>
        <taxon>asterids</taxon>
        <taxon>lamiids</taxon>
        <taxon>Lamiales</taxon>
        <taxon>Orobanchaceae</taxon>
        <taxon>Orobanchaceae incertae sedis</taxon>
        <taxon>Phtheirospermum</taxon>
    </lineage>
</organism>
<dbReference type="PRINTS" id="PR00292">
    <property type="entry name" value="POTATOINHBTR"/>
</dbReference>
<evidence type="ECO:0000256" key="3">
    <source>
        <dbReference type="ARBA" id="ARBA00022900"/>
    </source>
</evidence>
<sequence length="70" mass="7541">MVDCPAGKYSWPELVGENGEAAAAVIEQQNSNVDAIVLPPGSVVIQDFRCDRVWVWVNESGVVIRTPSIG</sequence>
<keyword evidence="5" id="KW-1185">Reference proteome</keyword>
<proteinExistence type="inferred from homology"/>
<keyword evidence="3" id="KW-0722">Serine protease inhibitor</keyword>
<dbReference type="SUPFAM" id="SSF54654">
    <property type="entry name" value="CI-2 family of serine protease inhibitors"/>
    <property type="match status" value="1"/>
</dbReference>
<dbReference type="GO" id="GO:0009611">
    <property type="term" value="P:response to wounding"/>
    <property type="evidence" value="ECO:0007669"/>
    <property type="project" value="InterPro"/>
</dbReference>
<evidence type="ECO:0000256" key="1">
    <source>
        <dbReference type="ARBA" id="ARBA00008210"/>
    </source>
</evidence>
<protein>
    <submittedName>
        <fullName evidence="4">Proteinase inhibitor</fullName>
    </submittedName>
</protein>
<dbReference type="OrthoDB" id="908191at2759"/>
<keyword evidence="2" id="KW-0646">Protease inhibitor</keyword>
<gene>
    <name evidence="4" type="ORF">PHJA_000662400</name>
</gene>
<dbReference type="Proteomes" id="UP000653305">
    <property type="component" value="Unassembled WGS sequence"/>
</dbReference>
<accession>A0A830BDI5</accession>
<dbReference type="InterPro" id="IPR000864">
    <property type="entry name" value="Prot_inh_pot1"/>
</dbReference>
<reference evidence="4" key="1">
    <citation type="submission" date="2020-07" db="EMBL/GenBank/DDBJ databases">
        <title>Ethylene signaling mediates host invasion by parasitic plants.</title>
        <authorList>
            <person name="Yoshida S."/>
        </authorList>
    </citation>
    <scope>NUCLEOTIDE SEQUENCE</scope>
    <source>
        <strain evidence="4">Okayama</strain>
    </source>
</reference>
<name>A0A830BDI5_9LAMI</name>
<dbReference type="PROSITE" id="PS00285">
    <property type="entry name" value="POTATO_INHIBITOR"/>
    <property type="match status" value="1"/>
</dbReference>
<comment type="caution">
    <text evidence="4">The sequence shown here is derived from an EMBL/GenBank/DDBJ whole genome shotgun (WGS) entry which is preliminary data.</text>
</comment>
<dbReference type="PANTHER" id="PTHR33091:SF83">
    <property type="entry name" value="SERINE PROTEASE INHIBITOR, POTATO INHIBITOR I-TYPE FAMILY PROTEIN-RELATED"/>
    <property type="match status" value="1"/>
</dbReference>
<dbReference type="GO" id="GO:0004867">
    <property type="term" value="F:serine-type endopeptidase inhibitor activity"/>
    <property type="evidence" value="ECO:0007669"/>
    <property type="project" value="UniProtKB-KW"/>
</dbReference>
<comment type="similarity">
    <text evidence="1">Belongs to the protease inhibitor I13 (potato type I serine protease inhibitor) family.</text>
</comment>
<dbReference type="InterPro" id="IPR036354">
    <property type="entry name" value="Prot_inh_pot1_sf"/>
</dbReference>
<dbReference type="AlphaFoldDB" id="A0A830BDI5"/>